<dbReference type="PANTHER" id="PTHR12714:SF9">
    <property type="entry name" value="PROTEIN-S-ISOPRENYLCYSTEINE O-METHYLTRANSFERASE"/>
    <property type="match status" value="1"/>
</dbReference>
<dbReference type="InParanoid" id="A0A2P6NLA2"/>
<feature type="transmembrane region" description="Helical" evidence="10">
    <location>
        <begin position="99"/>
        <end position="127"/>
    </location>
</feature>
<dbReference type="EMBL" id="MDYQ01000058">
    <property type="protein sequence ID" value="PRP84708.1"/>
    <property type="molecule type" value="Genomic_DNA"/>
</dbReference>
<dbReference type="GO" id="GO:0032259">
    <property type="term" value="P:methylation"/>
    <property type="evidence" value="ECO:0007669"/>
    <property type="project" value="UniProtKB-KW"/>
</dbReference>
<protein>
    <recommendedName>
        <fullName evidence="3 10">Protein-S-isoprenylcysteine O-methyltransferase</fullName>
        <ecNumber evidence="3 10">2.1.1.100</ecNumber>
    </recommendedName>
</protein>
<keyword evidence="8 10" id="KW-1133">Transmembrane helix</keyword>
<comment type="subcellular location">
    <subcellularLocation>
        <location evidence="10">Endoplasmic reticulum membrane</location>
        <topology evidence="10">Multi-pass membrane protein</topology>
    </subcellularLocation>
    <subcellularLocation>
        <location evidence="1">Membrane</location>
        <topology evidence="1">Multi-pass membrane protein</topology>
    </subcellularLocation>
</comment>
<reference evidence="11 12" key="1">
    <citation type="journal article" date="2018" name="Genome Biol. Evol.">
        <title>Multiple Roots of Fruiting Body Formation in Amoebozoa.</title>
        <authorList>
            <person name="Hillmann F."/>
            <person name="Forbes G."/>
            <person name="Novohradska S."/>
            <person name="Ferling I."/>
            <person name="Riege K."/>
            <person name="Groth M."/>
            <person name="Westermann M."/>
            <person name="Marz M."/>
            <person name="Spaller T."/>
            <person name="Winckler T."/>
            <person name="Schaap P."/>
            <person name="Glockner G."/>
        </authorList>
    </citation>
    <scope>NUCLEOTIDE SEQUENCE [LARGE SCALE GENOMIC DNA]</scope>
    <source>
        <strain evidence="11 12">Jena</strain>
    </source>
</reference>
<keyword evidence="9 10" id="KW-0472">Membrane</keyword>
<dbReference type="Pfam" id="PF04140">
    <property type="entry name" value="ICMT"/>
    <property type="match status" value="1"/>
</dbReference>
<feature type="transmembrane region" description="Helical" evidence="10">
    <location>
        <begin position="38"/>
        <end position="56"/>
    </location>
</feature>
<dbReference type="AlphaFoldDB" id="A0A2P6NLA2"/>
<dbReference type="Gene3D" id="1.20.120.1630">
    <property type="match status" value="1"/>
</dbReference>
<organism evidence="11 12">
    <name type="scientific">Planoprotostelium fungivorum</name>
    <dbReference type="NCBI Taxonomy" id="1890364"/>
    <lineage>
        <taxon>Eukaryota</taxon>
        <taxon>Amoebozoa</taxon>
        <taxon>Evosea</taxon>
        <taxon>Variosea</taxon>
        <taxon>Cavosteliida</taxon>
        <taxon>Cavosteliaceae</taxon>
        <taxon>Planoprotostelium</taxon>
    </lineage>
</organism>
<evidence type="ECO:0000256" key="5">
    <source>
        <dbReference type="ARBA" id="ARBA00022679"/>
    </source>
</evidence>
<evidence type="ECO:0000256" key="9">
    <source>
        <dbReference type="ARBA" id="ARBA00023136"/>
    </source>
</evidence>
<dbReference type="InterPro" id="IPR007269">
    <property type="entry name" value="ICMT_MeTrfase"/>
</dbReference>
<feature type="transmembrane region" description="Helical" evidence="10">
    <location>
        <begin position="12"/>
        <end position="31"/>
    </location>
</feature>
<keyword evidence="4 10" id="KW-0489">Methyltransferase</keyword>
<dbReference type="InterPro" id="IPR025770">
    <property type="entry name" value="PPMT_MeTrfase"/>
</dbReference>
<keyword evidence="12" id="KW-1185">Reference proteome</keyword>
<evidence type="ECO:0000256" key="3">
    <source>
        <dbReference type="ARBA" id="ARBA00012151"/>
    </source>
</evidence>
<dbReference type="GO" id="GO:0004671">
    <property type="term" value="F:protein C-terminal S-isoprenylcysteine carboxyl O-methyltransferase activity"/>
    <property type="evidence" value="ECO:0007669"/>
    <property type="project" value="UniProtKB-EC"/>
</dbReference>
<dbReference type="PANTHER" id="PTHR12714">
    <property type="entry name" value="PROTEIN-S ISOPRENYLCYSTEINE O-METHYLTRANSFERASE"/>
    <property type="match status" value="1"/>
</dbReference>
<proteinExistence type="inferred from homology"/>
<evidence type="ECO:0000256" key="2">
    <source>
        <dbReference type="ARBA" id="ARBA00009140"/>
    </source>
</evidence>
<dbReference type="GO" id="GO:0005789">
    <property type="term" value="C:endoplasmic reticulum membrane"/>
    <property type="evidence" value="ECO:0007669"/>
    <property type="project" value="UniProtKB-SubCell"/>
</dbReference>
<name>A0A2P6NLA2_9EUKA</name>
<evidence type="ECO:0000313" key="12">
    <source>
        <dbReference type="Proteomes" id="UP000241769"/>
    </source>
</evidence>
<evidence type="ECO:0000313" key="11">
    <source>
        <dbReference type="EMBL" id="PRP84708.1"/>
    </source>
</evidence>
<evidence type="ECO:0000256" key="10">
    <source>
        <dbReference type="RuleBase" id="RU362022"/>
    </source>
</evidence>
<dbReference type="Proteomes" id="UP000241769">
    <property type="component" value="Unassembled WGS sequence"/>
</dbReference>
<gene>
    <name evidence="11" type="ORF">PROFUN_07958</name>
</gene>
<dbReference type="PROSITE" id="PS51564">
    <property type="entry name" value="SAM_ICMT"/>
    <property type="match status" value="1"/>
</dbReference>
<evidence type="ECO:0000256" key="4">
    <source>
        <dbReference type="ARBA" id="ARBA00022603"/>
    </source>
</evidence>
<keyword evidence="5" id="KW-0808">Transferase</keyword>
<dbReference type="OrthoDB" id="422086at2759"/>
<keyword evidence="6 10" id="KW-0949">S-adenosyl-L-methionine</keyword>
<comment type="caution">
    <text evidence="11">The sequence shown here is derived from an EMBL/GenBank/DDBJ whole genome shotgun (WGS) entry which is preliminary data.</text>
</comment>
<keyword evidence="7 10" id="KW-0812">Transmembrane</keyword>
<evidence type="ECO:0000256" key="8">
    <source>
        <dbReference type="ARBA" id="ARBA00022989"/>
    </source>
</evidence>
<evidence type="ECO:0000256" key="6">
    <source>
        <dbReference type="ARBA" id="ARBA00022691"/>
    </source>
</evidence>
<evidence type="ECO:0000256" key="7">
    <source>
        <dbReference type="ARBA" id="ARBA00022692"/>
    </source>
</evidence>
<comment type="catalytic activity">
    <reaction evidence="10">
        <text>[protein]-C-terminal S-[(2E,6E)-farnesyl]-L-cysteine + S-adenosyl-L-methionine = [protein]-C-terminal S-[(2E,6E)-farnesyl]-L-cysteine methyl ester + S-adenosyl-L-homocysteine</text>
        <dbReference type="Rhea" id="RHEA:21672"/>
        <dbReference type="Rhea" id="RHEA-COMP:12125"/>
        <dbReference type="Rhea" id="RHEA-COMP:12126"/>
        <dbReference type="ChEBI" id="CHEBI:57856"/>
        <dbReference type="ChEBI" id="CHEBI:59789"/>
        <dbReference type="ChEBI" id="CHEBI:90510"/>
        <dbReference type="ChEBI" id="CHEBI:90511"/>
        <dbReference type="EC" id="2.1.1.100"/>
    </reaction>
</comment>
<evidence type="ECO:0000256" key="1">
    <source>
        <dbReference type="ARBA" id="ARBA00004141"/>
    </source>
</evidence>
<dbReference type="EC" id="2.1.1.100" evidence="3 10"/>
<dbReference type="STRING" id="1890364.A0A2P6NLA2"/>
<comment type="similarity">
    <text evidence="2 10">Belongs to the class VI-like SAM-binding methyltransferase superfamily. Isoprenylcysteine carboxyl methyltransferase family.</text>
</comment>
<comment type="caution">
    <text evidence="10">Lacks conserved residue(s) required for the propagation of feature annotation.</text>
</comment>
<sequence>MDLLTDFLLHNPAYLFAFAISIVESIILRLFSVQTGFTWTFIFLIGFIGICVGQFVRTTALVTAGRNFDHQIQKRHKEGHKLVEEGIYSWVRHPGYCGWFMWAVSTQVMMCNIVSVLLYVAVIWTFFAVRIQYEEETLVRFFGQNYEDYRRRVVHSGVPFSSIVDLRASLPPKVVVVMTDQGKQIR</sequence>
<accession>A0A2P6NLA2</accession>
<keyword evidence="10" id="KW-0256">Endoplasmic reticulum</keyword>